<gene>
    <name evidence="2" type="ORF">IV88_GL001376</name>
</gene>
<reference evidence="2 3" key="1">
    <citation type="journal article" date="2015" name="Genome Announc.">
        <title>Expanding the biotechnology potential of lactobacilli through comparative genomics of 213 strains and associated genera.</title>
        <authorList>
            <person name="Sun Z."/>
            <person name="Harris H.M."/>
            <person name="McCann A."/>
            <person name="Guo C."/>
            <person name="Argimon S."/>
            <person name="Zhang W."/>
            <person name="Yang X."/>
            <person name="Jeffery I.B."/>
            <person name="Cooney J.C."/>
            <person name="Kagawa T.F."/>
            <person name="Liu W."/>
            <person name="Song Y."/>
            <person name="Salvetti E."/>
            <person name="Wrobel A."/>
            <person name="Rasinkangas P."/>
            <person name="Parkhill J."/>
            <person name="Rea M.C."/>
            <person name="O'Sullivan O."/>
            <person name="Ritari J."/>
            <person name="Douillard F.P."/>
            <person name="Paul Ross R."/>
            <person name="Yang R."/>
            <person name="Briner A.E."/>
            <person name="Felis G.E."/>
            <person name="de Vos W.M."/>
            <person name="Barrangou R."/>
            <person name="Klaenhammer T.R."/>
            <person name="Caufield P.W."/>
            <person name="Cui Y."/>
            <person name="Zhang H."/>
            <person name="O'Toole P.W."/>
        </authorList>
    </citation>
    <scope>NUCLEOTIDE SEQUENCE [LARGE SCALE GENOMIC DNA]</scope>
    <source>
        <strain evidence="2 3">DSM 23026</strain>
    </source>
</reference>
<comment type="caution">
    <text evidence="2">The sequence shown here is derived from an EMBL/GenBank/DDBJ whole genome shotgun (WGS) entry which is preliminary data.</text>
</comment>
<accession>A0A0R2NJ72</accession>
<keyword evidence="3" id="KW-1185">Reference proteome</keyword>
<organism evidence="2 3">
    <name type="scientific">Pediococcus argentinicus</name>
    <dbReference type="NCBI Taxonomy" id="480391"/>
    <lineage>
        <taxon>Bacteria</taxon>
        <taxon>Bacillati</taxon>
        <taxon>Bacillota</taxon>
        <taxon>Bacilli</taxon>
        <taxon>Lactobacillales</taxon>
        <taxon>Lactobacillaceae</taxon>
        <taxon>Pediococcus</taxon>
    </lineage>
</organism>
<dbReference type="Proteomes" id="UP000051249">
    <property type="component" value="Unassembled WGS sequence"/>
</dbReference>
<evidence type="ECO:0000313" key="2">
    <source>
        <dbReference type="EMBL" id="KRO25841.1"/>
    </source>
</evidence>
<proteinExistence type="predicted"/>
<dbReference type="EMBL" id="JQCQ01000005">
    <property type="protein sequence ID" value="KRO25841.1"/>
    <property type="molecule type" value="Genomic_DNA"/>
</dbReference>
<dbReference type="PANTHER" id="PTHR43708:SF4">
    <property type="entry name" value="OXIDOREDUCTASE YCEM-RELATED"/>
    <property type="match status" value="1"/>
</dbReference>
<dbReference type="InterPro" id="IPR051317">
    <property type="entry name" value="Gfo/Idh/MocA_oxidoreduct"/>
</dbReference>
<sequence length="307" mass="35086">MKKLGIIGIGNIAQKAYLPVYEQLRDQYEWHIVSRHEEQLNHLKQRYGFKYGHTSVEELIEERPLAVFVHTPTSSHYQIVKELLQSDINVYVDKPISENYQEVEELFQIARDHKVLLTCGFNRRFVPVHKEMKAIGLPHRVFASKVRQNELQEPKFAVYDLLIHVVDLVQFELNSDKAKYVGGLITLTDDEQYLKSAEITMQGSQGVGTALIGMQTGVNSESILKISNQGVLQAKDCQELTHTNAENETITRGGDWQRLLITRGFEPLVNEFLDAVVNKTDNPVSEKSVLSSHWLCSRLLEESKVIK</sequence>
<dbReference type="RefSeq" id="WP_057798175.1">
    <property type="nucleotide sequence ID" value="NZ_BJZZ01000005.1"/>
</dbReference>
<dbReference type="AlphaFoldDB" id="A0A0R2NJ72"/>
<dbReference type="PATRIC" id="fig|480391.4.peg.1400"/>
<dbReference type="InterPro" id="IPR000683">
    <property type="entry name" value="Gfo/Idh/MocA-like_OxRdtase_N"/>
</dbReference>
<dbReference type="Pfam" id="PF01408">
    <property type="entry name" value="GFO_IDH_MocA"/>
    <property type="match status" value="1"/>
</dbReference>
<dbReference type="SUPFAM" id="SSF55347">
    <property type="entry name" value="Glyceraldehyde-3-phosphate dehydrogenase-like, C-terminal domain"/>
    <property type="match status" value="1"/>
</dbReference>
<dbReference type="GO" id="GO:0000166">
    <property type="term" value="F:nucleotide binding"/>
    <property type="evidence" value="ECO:0007669"/>
    <property type="project" value="InterPro"/>
</dbReference>
<feature type="domain" description="Gfo/Idh/MocA-like oxidoreductase N-terminal" evidence="1">
    <location>
        <begin position="3"/>
        <end position="121"/>
    </location>
</feature>
<dbReference type="Gene3D" id="3.40.50.720">
    <property type="entry name" value="NAD(P)-binding Rossmann-like Domain"/>
    <property type="match status" value="1"/>
</dbReference>
<evidence type="ECO:0000313" key="3">
    <source>
        <dbReference type="Proteomes" id="UP000051249"/>
    </source>
</evidence>
<dbReference type="Gene3D" id="3.30.360.10">
    <property type="entry name" value="Dihydrodipicolinate Reductase, domain 2"/>
    <property type="match status" value="1"/>
</dbReference>
<name>A0A0R2NJ72_9LACO</name>
<evidence type="ECO:0000259" key="1">
    <source>
        <dbReference type="Pfam" id="PF01408"/>
    </source>
</evidence>
<dbReference type="PANTHER" id="PTHR43708">
    <property type="entry name" value="CONSERVED EXPRESSED OXIDOREDUCTASE (EUROFUNG)"/>
    <property type="match status" value="1"/>
</dbReference>
<dbReference type="OrthoDB" id="9815825at2"/>
<dbReference type="SUPFAM" id="SSF51735">
    <property type="entry name" value="NAD(P)-binding Rossmann-fold domains"/>
    <property type="match status" value="1"/>
</dbReference>
<dbReference type="InterPro" id="IPR036291">
    <property type="entry name" value="NAD(P)-bd_dom_sf"/>
</dbReference>
<protein>
    <submittedName>
        <fullName evidence="2">Dehydrogenase related protein</fullName>
    </submittedName>
</protein>